<dbReference type="NCBIfam" id="NF008897">
    <property type="entry name" value="PRK11930.1"/>
    <property type="match status" value="1"/>
</dbReference>
<evidence type="ECO:0000256" key="5">
    <source>
        <dbReference type="ARBA" id="ARBA00022840"/>
    </source>
</evidence>
<dbReference type="EC" id="5.1.1.1" evidence="8"/>
<dbReference type="PANTHER" id="PTHR43024:SF1">
    <property type="entry name" value="UDP-N-ACETYLMURAMOYL-TRIPEPTIDE--D-ALANYL-D-ALANINE LIGASE"/>
    <property type="match status" value="1"/>
</dbReference>
<dbReference type="EMBL" id="FOZZ01000002">
    <property type="protein sequence ID" value="SFS53276.1"/>
    <property type="molecule type" value="Genomic_DNA"/>
</dbReference>
<dbReference type="InterPro" id="IPR011079">
    <property type="entry name" value="Ala_racemase_C"/>
</dbReference>
<dbReference type="Gene3D" id="3.40.1390.10">
    <property type="entry name" value="MurE/MurF, N-terminal domain"/>
    <property type="match status" value="1"/>
</dbReference>
<reference evidence="12 13" key="1">
    <citation type="submission" date="2016-10" db="EMBL/GenBank/DDBJ databases">
        <authorList>
            <person name="de Groot N.N."/>
        </authorList>
    </citation>
    <scope>NUCLEOTIDE SEQUENCE [LARGE SCALE GENOMIC DNA]</scope>
    <source>
        <strain evidence="12 13">DSM 22789</strain>
    </source>
</reference>
<keyword evidence="5" id="KW-0067">ATP-binding</keyword>
<dbReference type="Pfam" id="PF08245">
    <property type="entry name" value="Mur_ligase_M"/>
    <property type="match status" value="1"/>
</dbReference>
<dbReference type="InterPro" id="IPR000821">
    <property type="entry name" value="Ala_racemase"/>
</dbReference>
<organism evidence="12 13">
    <name type="scientific">Sphingobacterium wenxiniae</name>
    <dbReference type="NCBI Taxonomy" id="683125"/>
    <lineage>
        <taxon>Bacteria</taxon>
        <taxon>Pseudomonadati</taxon>
        <taxon>Bacteroidota</taxon>
        <taxon>Sphingobacteriia</taxon>
        <taxon>Sphingobacteriales</taxon>
        <taxon>Sphingobacteriaceae</taxon>
        <taxon>Sphingobacterium</taxon>
    </lineage>
</organism>
<dbReference type="HAMAP" id="MF_01201">
    <property type="entry name" value="Ala_racemase"/>
    <property type="match status" value="1"/>
</dbReference>
<dbReference type="NCBIfam" id="TIGR00492">
    <property type="entry name" value="alr"/>
    <property type="match status" value="1"/>
</dbReference>
<gene>
    <name evidence="12" type="ORF">SAMN05660206_102405</name>
</gene>
<dbReference type="InterPro" id="IPR001608">
    <property type="entry name" value="Ala_racemase_N"/>
</dbReference>
<dbReference type="CDD" id="cd00430">
    <property type="entry name" value="PLPDE_III_AR"/>
    <property type="match status" value="1"/>
</dbReference>
<keyword evidence="7 8" id="KW-0413">Isomerase</keyword>
<dbReference type="Gene3D" id="3.40.1190.10">
    <property type="entry name" value="Mur-like, catalytic domain"/>
    <property type="match status" value="1"/>
</dbReference>
<evidence type="ECO:0000256" key="9">
    <source>
        <dbReference type="PIRSR" id="PIRSR600821-50"/>
    </source>
</evidence>
<dbReference type="GO" id="GO:0030170">
    <property type="term" value="F:pyridoxal phosphate binding"/>
    <property type="evidence" value="ECO:0007669"/>
    <property type="project" value="UniProtKB-UniRule"/>
</dbReference>
<dbReference type="InterPro" id="IPR036615">
    <property type="entry name" value="Mur_ligase_C_dom_sf"/>
</dbReference>
<keyword evidence="4" id="KW-0547">Nucleotide-binding</keyword>
<dbReference type="InterPro" id="IPR029066">
    <property type="entry name" value="PLP-binding_barrel"/>
</dbReference>
<evidence type="ECO:0000256" key="8">
    <source>
        <dbReference type="HAMAP-Rule" id="MF_01201"/>
    </source>
</evidence>
<comment type="function">
    <text evidence="8">Catalyzes the interconversion of L-alanine and D-alanine. May also act on other amino acids.</text>
</comment>
<comment type="pathway">
    <text evidence="8">Amino-acid biosynthesis; D-alanine biosynthesis; D-alanine from L-alanine: step 1/1.</text>
</comment>
<sequence length="810" mass="92043">MYSILAISEIIKATETVWQNPEQPIQYLVYDSRKVVDAKHSLFFALKKVRNGHDFIADAYDRGIRNFVVSERSVDTEFYVGAQFLWVKDTLAALQQLAKYHREQFHKPVIGITGSNGKTVIKEWLSQLLQHDKKVYQSPKSYNSQIGVALGLWNLSEEYDCAIIEAGISEPDEMEALADMIQPQIGIFTNIGIAHASGFSSKEQKIKEKAKLFNSAEAIIFPSKYDLAPYFPSSKTLFSVGERKTDQVQVLKIEETDKLQTCIQVCYNGEITTFQIPFRDKASIENMLICLTVMLFLGYTLDTVVPLLSKLKQVEMRLQLKKGINNCSIIDDTYSNDLASLQIALDFLNQQKQHSQKTIVLSDMEGMDERLRSKLLRVMENQQLFRMILVGEGLRYLQGKLSTPIYWYRTTESLIEHMEKIDFRNESILIKGSRTYQLEQISNLLVAKSHETVLEINLKAIEGNLQKYRSLLPNNVKMMAMVKAFSYGSGSFEIANLLQFNKVDYLTVAFADEGIELRQHGIDLPIMVLSPDEQVFSQLVNHKLEPEIYSFRILHAFLSFLERRGIKNYPIHIKIDTGMHRLGFLPEEIPHLQETLLATQVVQVKSVFSHLVASGEQLQDNFTQKQIALYIDLAKDLENKLGYTLIKHIANTSAITRWPQAYLDMVRLGIGLYGVNAEHSSLQLDTVSQLKTTVTQIKSLKKGETVGYDRKGLLYRDSRIATVKIGYADGYDRRFGNGTGKMLINGHLVPTVGNICMDMCMLDVTGGNVNEEDEVLVFPNLSEAAESIGTIPYELLVNISSRVKRVYFYE</sequence>
<accession>A0A1I6QLI0</accession>
<dbReference type="GO" id="GO:0008784">
    <property type="term" value="F:alanine racemase activity"/>
    <property type="evidence" value="ECO:0007669"/>
    <property type="project" value="UniProtKB-UniRule"/>
</dbReference>
<feature type="binding site" evidence="8 10">
    <location>
        <position position="757"/>
    </location>
    <ligand>
        <name>substrate</name>
    </ligand>
</feature>
<keyword evidence="13" id="KW-1185">Reference proteome</keyword>
<dbReference type="PRINTS" id="PR00992">
    <property type="entry name" value="ALARACEMASE"/>
</dbReference>
<evidence type="ECO:0000256" key="3">
    <source>
        <dbReference type="ARBA" id="ARBA00022598"/>
    </source>
</evidence>
<keyword evidence="3" id="KW-0436">Ligase</keyword>
<feature type="active site" description="Proton acceptor; specific for D-alanine" evidence="8">
    <location>
        <position position="483"/>
    </location>
</feature>
<dbReference type="InterPro" id="IPR009006">
    <property type="entry name" value="Ala_racemase/Decarboxylase_C"/>
</dbReference>
<keyword evidence="6 8" id="KW-0663">Pyridoxal phosphate</keyword>
<dbReference type="SUPFAM" id="SSF51419">
    <property type="entry name" value="PLP-binding barrel"/>
    <property type="match status" value="1"/>
</dbReference>
<dbReference type="Gene3D" id="3.90.190.20">
    <property type="entry name" value="Mur ligase, C-terminal domain"/>
    <property type="match status" value="1"/>
</dbReference>
<dbReference type="FunFam" id="3.20.20.10:FF:000002">
    <property type="entry name" value="Alanine racemase"/>
    <property type="match status" value="1"/>
</dbReference>
<feature type="active site" description="Proton acceptor; specific for L-alanine" evidence="8">
    <location>
        <position position="708"/>
    </location>
</feature>
<name>A0A1I6QLI0_9SPHI</name>
<evidence type="ECO:0000313" key="13">
    <source>
        <dbReference type="Proteomes" id="UP000198785"/>
    </source>
</evidence>
<comment type="similarity">
    <text evidence="8">Belongs to the alanine racemase family.</text>
</comment>
<evidence type="ECO:0000256" key="6">
    <source>
        <dbReference type="ARBA" id="ARBA00022898"/>
    </source>
</evidence>
<evidence type="ECO:0000259" key="11">
    <source>
        <dbReference type="SMART" id="SM01005"/>
    </source>
</evidence>
<dbReference type="GO" id="GO:0016881">
    <property type="term" value="F:acid-amino acid ligase activity"/>
    <property type="evidence" value="ECO:0007669"/>
    <property type="project" value="InterPro"/>
</dbReference>
<evidence type="ECO:0000313" key="12">
    <source>
        <dbReference type="EMBL" id="SFS53276.1"/>
    </source>
</evidence>
<feature type="modified residue" description="N6-(pyridoxal phosphate)lysine" evidence="8 9">
    <location>
        <position position="483"/>
    </location>
</feature>
<dbReference type="GO" id="GO:0005524">
    <property type="term" value="F:ATP binding"/>
    <property type="evidence" value="ECO:0007669"/>
    <property type="project" value="UniProtKB-KW"/>
</dbReference>
<dbReference type="SUPFAM" id="SSF50621">
    <property type="entry name" value="Alanine racemase C-terminal domain-like"/>
    <property type="match status" value="1"/>
</dbReference>
<feature type="binding site" evidence="8 10">
    <location>
        <position position="581"/>
    </location>
    <ligand>
        <name>substrate</name>
    </ligand>
</feature>
<dbReference type="Pfam" id="PF00842">
    <property type="entry name" value="Ala_racemase_C"/>
    <property type="match status" value="1"/>
</dbReference>
<dbReference type="InterPro" id="IPR036565">
    <property type="entry name" value="Mur-like_cat_sf"/>
</dbReference>
<dbReference type="AlphaFoldDB" id="A0A1I6QLI0"/>
<evidence type="ECO:0000256" key="10">
    <source>
        <dbReference type="PIRSR" id="PIRSR600821-52"/>
    </source>
</evidence>
<evidence type="ECO:0000256" key="2">
    <source>
        <dbReference type="ARBA" id="ARBA00001933"/>
    </source>
</evidence>
<comment type="cofactor">
    <cofactor evidence="2 8 9">
        <name>pyridoxal 5'-phosphate</name>
        <dbReference type="ChEBI" id="CHEBI:597326"/>
    </cofactor>
</comment>
<dbReference type="OrthoDB" id="9801978at2"/>
<dbReference type="SUPFAM" id="SSF63418">
    <property type="entry name" value="MurE/MurF N-terminal domain"/>
    <property type="match status" value="1"/>
</dbReference>
<dbReference type="STRING" id="683125.SAMN05660206_102405"/>
<dbReference type="PANTHER" id="PTHR43024">
    <property type="entry name" value="UDP-N-ACETYLMURAMOYL-TRIPEPTIDE--D-ALANYL-D-ALANINE LIGASE"/>
    <property type="match status" value="1"/>
</dbReference>
<evidence type="ECO:0000256" key="7">
    <source>
        <dbReference type="ARBA" id="ARBA00023235"/>
    </source>
</evidence>
<dbReference type="GO" id="GO:0030632">
    <property type="term" value="P:D-alanine biosynthetic process"/>
    <property type="evidence" value="ECO:0007669"/>
    <property type="project" value="UniProtKB-UniRule"/>
</dbReference>
<comment type="catalytic activity">
    <reaction evidence="1 8">
        <text>L-alanine = D-alanine</text>
        <dbReference type="Rhea" id="RHEA:20249"/>
        <dbReference type="ChEBI" id="CHEBI:57416"/>
        <dbReference type="ChEBI" id="CHEBI:57972"/>
        <dbReference type="EC" id="5.1.1.1"/>
    </reaction>
</comment>
<dbReference type="InterPro" id="IPR051046">
    <property type="entry name" value="MurCDEF_CellWall_CoF430Synth"/>
</dbReference>
<dbReference type="Gene3D" id="2.40.37.10">
    <property type="entry name" value="Lyase, Ornithine Decarboxylase, Chain A, domain 1"/>
    <property type="match status" value="1"/>
</dbReference>
<dbReference type="SMART" id="SM01005">
    <property type="entry name" value="Ala_racemase_C"/>
    <property type="match status" value="1"/>
</dbReference>
<dbReference type="InterPro" id="IPR013221">
    <property type="entry name" value="Mur_ligase_cen"/>
</dbReference>
<proteinExistence type="inferred from homology"/>
<dbReference type="RefSeq" id="WP_093363929.1">
    <property type="nucleotide sequence ID" value="NZ_FOZZ01000002.1"/>
</dbReference>
<dbReference type="UniPathway" id="UPA00042">
    <property type="reaction ID" value="UER00497"/>
</dbReference>
<dbReference type="Pfam" id="PF01168">
    <property type="entry name" value="Ala_racemase_N"/>
    <property type="match status" value="1"/>
</dbReference>
<feature type="domain" description="Alanine racemase C-terminal" evidence="11">
    <location>
        <begin position="687"/>
        <end position="808"/>
    </location>
</feature>
<evidence type="ECO:0000256" key="1">
    <source>
        <dbReference type="ARBA" id="ARBA00000316"/>
    </source>
</evidence>
<dbReference type="SUPFAM" id="SSF53623">
    <property type="entry name" value="MurD-like peptide ligases, catalytic domain"/>
    <property type="match status" value="1"/>
</dbReference>
<evidence type="ECO:0000256" key="4">
    <source>
        <dbReference type="ARBA" id="ARBA00022741"/>
    </source>
</evidence>
<protein>
    <recommendedName>
        <fullName evidence="8">Alanine racemase</fullName>
        <ecNumber evidence="8">5.1.1.1</ecNumber>
    </recommendedName>
</protein>
<dbReference type="InterPro" id="IPR035911">
    <property type="entry name" value="MurE/MurF_N"/>
</dbReference>
<dbReference type="Gene3D" id="3.20.20.10">
    <property type="entry name" value="Alanine racemase"/>
    <property type="match status" value="1"/>
</dbReference>
<dbReference type="SUPFAM" id="SSF53244">
    <property type="entry name" value="MurD-like peptide ligases, peptide-binding domain"/>
    <property type="match status" value="1"/>
</dbReference>
<dbReference type="Proteomes" id="UP000198785">
    <property type="component" value="Unassembled WGS sequence"/>
</dbReference>